<evidence type="ECO:0000259" key="2">
    <source>
        <dbReference type="SMART" id="SM00867"/>
    </source>
</evidence>
<dbReference type="SMART" id="SM00867">
    <property type="entry name" value="YceI"/>
    <property type="match status" value="1"/>
</dbReference>
<evidence type="ECO:0000313" key="3">
    <source>
        <dbReference type="EMBL" id="RPJ66681.1"/>
    </source>
</evidence>
<dbReference type="InterPro" id="IPR007372">
    <property type="entry name" value="Lipid/polyisoprenoid-bd_YceI"/>
</dbReference>
<dbReference type="PANTHER" id="PTHR34406">
    <property type="entry name" value="PROTEIN YCEI"/>
    <property type="match status" value="1"/>
</dbReference>
<protein>
    <submittedName>
        <fullName evidence="3">YceI family protein</fullName>
    </submittedName>
</protein>
<dbReference type="Proteomes" id="UP000275281">
    <property type="component" value="Unassembled WGS sequence"/>
</dbReference>
<organism evidence="3 4">
    <name type="scientific">Alteromonas sediminis</name>
    <dbReference type="NCBI Taxonomy" id="2259342"/>
    <lineage>
        <taxon>Bacteria</taxon>
        <taxon>Pseudomonadati</taxon>
        <taxon>Pseudomonadota</taxon>
        <taxon>Gammaproteobacteria</taxon>
        <taxon>Alteromonadales</taxon>
        <taxon>Alteromonadaceae</taxon>
        <taxon>Alteromonas/Salinimonas group</taxon>
        <taxon>Alteromonas</taxon>
    </lineage>
</organism>
<evidence type="ECO:0000313" key="4">
    <source>
        <dbReference type="Proteomes" id="UP000275281"/>
    </source>
</evidence>
<keyword evidence="4" id="KW-1185">Reference proteome</keyword>
<feature type="signal peptide" evidence="1">
    <location>
        <begin position="1"/>
        <end position="17"/>
    </location>
</feature>
<dbReference type="OrthoDB" id="9793816at2"/>
<dbReference type="PANTHER" id="PTHR34406:SF1">
    <property type="entry name" value="PROTEIN YCEI"/>
    <property type="match status" value="1"/>
</dbReference>
<dbReference type="SUPFAM" id="SSF101874">
    <property type="entry name" value="YceI-like"/>
    <property type="match status" value="1"/>
</dbReference>
<sequence>MRILALAACFFASCVSADWTLDSESASVHFISTKNSHIAETHTFNNVKGTLSGVDLSVSIPLSSVNTMIPIRDERMRTMLFDVANNPVASFTAQVDESLMALSVGESTTAEVSGKLAVSGVSVPTTFEVRVSRLSDNEINVATVKPSVLSASSFKLSEGIEALRNIAGLKVISEAVPLTFNVTFKK</sequence>
<dbReference type="Pfam" id="PF04264">
    <property type="entry name" value="YceI"/>
    <property type="match status" value="1"/>
</dbReference>
<accession>A0A3N5YML6</accession>
<evidence type="ECO:0000256" key="1">
    <source>
        <dbReference type="SAM" id="SignalP"/>
    </source>
</evidence>
<dbReference type="Gene3D" id="2.40.128.110">
    <property type="entry name" value="Lipid/polyisoprenoid-binding, YceI-like"/>
    <property type="match status" value="1"/>
</dbReference>
<feature type="chain" id="PRO_5018298474" evidence="1">
    <location>
        <begin position="18"/>
        <end position="186"/>
    </location>
</feature>
<keyword evidence="1" id="KW-0732">Signal</keyword>
<dbReference type="InterPro" id="IPR027016">
    <property type="entry name" value="UCP029811"/>
</dbReference>
<gene>
    <name evidence="3" type="ORF">DRW07_11430</name>
</gene>
<dbReference type="InterPro" id="IPR036761">
    <property type="entry name" value="TTHA0802/YceI-like_sf"/>
</dbReference>
<dbReference type="RefSeq" id="WP_124028038.1">
    <property type="nucleotide sequence ID" value="NZ_JBHRSN010000006.1"/>
</dbReference>
<comment type="caution">
    <text evidence="3">The sequence shown here is derived from an EMBL/GenBank/DDBJ whole genome shotgun (WGS) entry which is preliminary data.</text>
</comment>
<proteinExistence type="predicted"/>
<reference evidence="3 4" key="1">
    <citation type="submission" date="2018-11" db="EMBL/GenBank/DDBJ databases">
        <authorList>
            <person name="Ye M.-Q."/>
            <person name="Du Z.-J."/>
        </authorList>
    </citation>
    <scope>NUCLEOTIDE SEQUENCE [LARGE SCALE GENOMIC DNA]</scope>
    <source>
        <strain evidence="3 4">U0105</strain>
    </source>
</reference>
<dbReference type="AlphaFoldDB" id="A0A3N5YML6"/>
<dbReference type="PIRSF" id="PIRSF029811">
    <property type="entry name" value="UCP029811"/>
    <property type="match status" value="1"/>
</dbReference>
<name>A0A3N5YML6_9ALTE</name>
<dbReference type="EMBL" id="RPOK01000003">
    <property type="protein sequence ID" value="RPJ66681.1"/>
    <property type="molecule type" value="Genomic_DNA"/>
</dbReference>
<feature type="domain" description="Lipid/polyisoprenoid-binding YceI-like" evidence="2">
    <location>
        <begin position="18"/>
        <end position="185"/>
    </location>
</feature>